<proteinExistence type="predicted"/>
<comment type="caution">
    <text evidence="1">The sequence shown here is derived from an EMBL/GenBank/DDBJ whole genome shotgun (WGS) entry which is preliminary data.</text>
</comment>
<accession>A0A9W8LWN5</accession>
<dbReference type="Proteomes" id="UP001139887">
    <property type="component" value="Unassembled WGS sequence"/>
</dbReference>
<name>A0A9W8LWN5_9FUNG</name>
<gene>
    <name evidence="1" type="ORF">IWW36_004013</name>
</gene>
<organism evidence="1 2">
    <name type="scientific">Coemansia brasiliensis</name>
    <dbReference type="NCBI Taxonomy" id="2650707"/>
    <lineage>
        <taxon>Eukaryota</taxon>
        <taxon>Fungi</taxon>
        <taxon>Fungi incertae sedis</taxon>
        <taxon>Zoopagomycota</taxon>
        <taxon>Kickxellomycotina</taxon>
        <taxon>Kickxellomycetes</taxon>
        <taxon>Kickxellales</taxon>
        <taxon>Kickxellaceae</taxon>
        <taxon>Coemansia</taxon>
    </lineage>
</organism>
<protein>
    <submittedName>
        <fullName evidence="1">Uncharacterized protein</fullName>
    </submittedName>
</protein>
<dbReference type="AlphaFoldDB" id="A0A9W8LWN5"/>
<dbReference type="EMBL" id="JANBUW010000382">
    <property type="protein sequence ID" value="KAJ2847113.1"/>
    <property type="molecule type" value="Genomic_DNA"/>
</dbReference>
<keyword evidence="2" id="KW-1185">Reference proteome</keyword>
<evidence type="ECO:0000313" key="2">
    <source>
        <dbReference type="Proteomes" id="UP001139887"/>
    </source>
</evidence>
<reference evidence="1" key="1">
    <citation type="submission" date="2022-07" db="EMBL/GenBank/DDBJ databases">
        <title>Phylogenomic reconstructions and comparative analyses of Kickxellomycotina fungi.</title>
        <authorList>
            <person name="Reynolds N.K."/>
            <person name="Stajich J.E."/>
            <person name="Barry K."/>
            <person name="Grigoriev I.V."/>
            <person name="Crous P."/>
            <person name="Smith M.E."/>
        </authorList>
    </citation>
    <scope>NUCLEOTIDE SEQUENCE</scope>
    <source>
        <strain evidence="1">NRRL 1566</strain>
    </source>
</reference>
<evidence type="ECO:0000313" key="1">
    <source>
        <dbReference type="EMBL" id="KAJ2847113.1"/>
    </source>
</evidence>
<dbReference type="OrthoDB" id="5549665at2759"/>
<sequence>MGYSLESDIDPSSITSCKLQLPQPVTAPNSNPSTYTLSVSQVNVAYEAKTVTPATAPSSGPTIVEATLSDQVVPPALDVTAACANAVDGHINLMLDSRGAPVTFPSSASNNGAKLIISTK</sequence>